<name>A0A397RXA8_9MOLU</name>
<accession>A0A397RXA8</accession>
<dbReference type="Pfam" id="PF00085">
    <property type="entry name" value="Thioredoxin"/>
    <property type="match status" value="1"/>
</dbReference>
<dbReference type="FunFam" id="3.40.30.10:FF:000001">
    <property type="entry name" value="Thioredoxin"/>
    <property type="match status" value="1"/>
</dbReference>
<dbReference type="PANTHER" id="PTHR45663:SF11">
    <property type="entry name" value="GEO12009P1"/>
    <property type="match status" value="1"/>
</dbReference>
<evidence type="ECO:0000256" key="4">
    <source>
        <dbReference type="ARBA" id="ARBA00023157"/>
    </source>
</evidence>
<dbReference type="PROSITE" id="PS00194">
    <property type="entry name" value="THIOREDOXIN_1"/>
    <property type="match status" value="1"/>
</dbReference>
<gene>
    <name evidence="11" type="ORF">EI71_00310</name>
</gene>
<keyword evidence="4 9" id="KW-1015">Disulfide bond</keyword>
<dbReference type="Gene3D" id="3.40.30.10">
    <property type="entry name" value="Glutaredoxin"/>
    <property type="match status" value="1"/>
</dbReference>
<dbReference type="OrthoDB" id="9790390at2"/>
<sequence>MMVVLIENEKQFDELVRGEKPLLVDFYADWCGPCRMQSPIVDAIAEENSDVVVAKVNVDDVPEVAERFGIVSIPTLLIFKNGSVVKQFVGVTMKATILASLK</sequence>
<dbReference type="InterPro" id="IPR005746">
    <property type="entry name" value="Thioredoxin"/>
</dbReference>
<evidence type="ECO:0000256" key="3">
    <source>
        <dbReference type="ARBA" id="ARBA00022982"/>
    </source>
</evidence>
<comment type="caution">
    <text evidence="11">The sequence shown here is derived from an EMBL/GenBank/DDBJ whole genome shotgun (WGS) entry which is preliminary data.</text>
</comment>
<dbReference type="InterPro" id="IPR017937">
    <property type="entry name" value="Thioredoxin_CS"/>
</dbReference>
<reference evidence="11 12" key="1">
    <citation type="submission" date="2018-08" db="EMBL/GenBank/DDBJ databases">
        <title>Genomic Encyclopedia of Archaeal and Bacterial Type Strains, Phase II (KMG-II): from individual species to whole genera.</title>
        <authorList>
            <person name="Goeker M."/>
        </authorList>
    </citation>
    <scope>NUCLEOTIDE SEQUENCE [LARGE SCALE GENOMIC DNA]</scope>
    <source>
        <strain evidence="11 12">ATCC 27112</strain>
    </source>
</reference>
<keyword evidence="3" id="KW-0249">Electron transport</keyword>
<evidence type="ECO:0000256" key="7">
    <source>
        <dbReference type="PIRNR" id="PIRNR000077"/>
    </source>
</evidence>
<comment type="similarity">
    <text evidence="1 7">Belongs to the thioredoxin family.</text>
</comment>
<dbReference type="PRINTS" id="PR00421">
    <property type="entry name" value="THIOREDOXIN"/>
</dbReference>
<feature type="site" description="Contributes to redox potential value" evidence="8">
    <location>
        <position position="32"/>
    </location>
</feature>
<keyword evidence="2" id="KW-0813">Transport</keyword>
<evidence type="ECO:0000313" key="11">
    <source>
        <dbReference type="EMBL" id="RIA78358.1"/>
    </source>
</evidence>
<dbReference type="NCBIfam" id="TIGR01068">
    <property type="entry name" value="thioredoxin"/>
    <property type="match status" value="1"/>
</dbReference>
<keyword evidence="12" id="KW-1185">Reference proteome</keyword>
<dbReference type="PANTHER" id="PTHR45663">
    <property type="entry name" value="GEO12009P1"/>
    <property type="match status" value="1"/>
</dbReference>
<dbReference type="InterPro" id="IPR036249">
    <property type="entry name" value="Thioredoxin-like_sf"/>
</dbReference>
<dbReference type="SUPFAM" id="SSF52833">
    <property type="entry name" value="Thioredoxin-like"/>
    <property type="match status" value="1"/>
</dbReference>
<proteinExistence type="inferred from homology"/>
<feature type="disulfide bond" description="Redox-active" evidence="9">
    <location>
        <begin position="31"/>
        <end position="34"/>
    </location>
</feature>
<feature type="active site" description="Nucleophile" evidence="8">
    <location>
        <position position="34"/>
    </location>
</feature>
<feature type="domain" description="Thioredoxin" evidence="10">
    <location>
        <begin position="1"/>
        <end position="102"/>
    </location>
</feature>
<feature type="active site" description="Nucleophile" evidence="8">
    <location>
        <position position="31"/>
    </location>
</feature>
<evidence type="ECO:0000256" key="6">
    <source>
        <dbReference type="NCBIfam" id="TIGR01068"/>
    </source>
</evidence>
<protein>
    <recommendedName>
        <fullName evidence="6 7">Thioredoxin</fullName>
    </recommendedName>
</protein>
<dbReference type="Proteomes" id="UP000266506">
    <property type="component" value="Unassembled WGS sequence"/>
</dbReference>
<dbReference type="GO" id="GO:0015035">
    <property type="term" value="F:protein-disulfide reductase activity"/>
    <property type="evidence" value="ECO:0007669"/>
    <property type="project" value="UniProtKB-UniRule"/>
</dbReference>
<dbReference type="EMBL" id="QXEV01000002">
    <property type="protein sequence ID" value="RIA78358.1"/>
    <property type="molecule type" value="Genomic_DNA"/>
</dbReference>
<evidence type="ECO:0000256" key="8">
    <source>
        <dbReference type="PIRSR" id="PIRSR000077-1"/>
    </source>
</evidence>
<dbReference type="PROSITE" id="PS51352">
    <property type="entry name" value="THIOREDOXIN_2"/>
    <property type="match status" value="1"/>
</dbReference>
<dbReference type="CDD" id="cd02947">
    <property type="entry name" value="TRX_family"/>
    <property type="match status" value="1"/>
</dbReference>
<evidence type="ECO:0000313" key="12">
    <source>
        <dbReference type="Proteomes" id="UP000266506"/>
    </source>
</evidence>
<dbReference type="PIRSF" id="PIRSF000077">
    <property type="entry name" value="Thioredoxin"/>
    <property type="match status" value="1"/>
</dbReference>
<organism evidence="11 12">
    <name type="scientific">Anaeroplasma bactoclasticum</name>
    <dbReference type="NCBI Taxonomy" id="2088"/>
    <lineage>
        <taxon>Bacteria</taxon>
        <taxon>Bacillati</taxon>
        <taxon>Mycoplasmatota</taxon>
        <taxon>Mollicutes</taxon>
        <taxon>Anaeroplasmatales</taxon>
        <taxon>Anaeroplasmataceae</taxon>
        <taxon>Anaeroplasma</taxon>
    </lineage>
</organism>
<keyword evidence="5 9" id="KW-0676">Redox-active center</keyword>
<evidence type="ECO:0000256" key="1">
    <source>
        <dbReference type="ARBA" id="ARBA00008987"/>
    </source>
</evidence>
<dbReference type="InterPro" id="IPR013766">
    <property type="entry name" value="Thioredoxin_domain"/>
</dbReference>
<dbReference type="RefSeq" id="WP_119015479.1">
    <property type="nucleotide sequence ID" value="NZ_QXEV01000002.1"/>
</dbReference>
<dbReference type="AlphaFoldDB" id="A0A397RXA8"/>
<dbReference type="GO" id="GO:0005737">
    <property type="term" value="C:cytoplasm"/>
    <property type="evidence" value="ECO:0007669"/>
    <property type="project" value="TreeGrafter"/>
</dbReference>
<evidence type="ECO:0000256" key="2">
    <source>
        <dbReference type="ARBA" id="ARBA00022448"/>
    </source>
</evidence>
<evidence type="ECO:0000259" key="10">
    <source>
        <dbReference type="PROSITE" id="PS51352"/>
    </source>
</evidence>
<evidence type="ECO:0000256" key="5">
    <source>
        <dbReference type="ARBA" id="ARBA00023284"/>
    </source>
</evidence>
<feature type="site" description="Deprotonates C-terminal active site Cys" evidence="8">
    <location>
        <position position="25"/>
    </location>
</feature>
<evidence type="ECO:0000256" key="9">
    <source>
        <dbReference type="PIRSR" id="PIRSR000077-4"/>
    </source>
</evidence>
<feature type="site" description="Contributes to redox potential value" evidence="8">
    <location>
        <position position="33"/>
    </location>
</feature>
<dbReference type="InParanoid" id="A0A397RXA8"/>